<dbReference type="Proteomes" id="UP000070720">
    <property type="component" value="Chromosome 2"/>
</dbReference>
<dbReference type="AlphaFoldDB" id="A0A098DBY5"/>
<accession>A0A098DBY5</accession>
<protein>
    <submittedName>
        <fullName evidence="1">Chromosome 2, complete genome</fullName>
    </submittedName>
</protein>
<evidence type="ECO:0000313" key="3">
    <source>
        <dbReference type="Proteomes" id="UP000070720"/>
    </source>
</evidence>
<dbReference type="InParanoid" id="A0A098DBY5"/>
<keyword evidence="3" id="KW-1185">Reference proteome</keyword>
<evidence type="ECO:0000313" key="2">
    <source>
        <dbReference type="EnsemblFungi" id="CEF76464"/>
    </source>
</evidence>
<sequence>MAFGLDQDREEYDKDETEFQQRGVLVFEVLSDPCIAANMFHRIVIGHQTSYQGRRIE</sequence>
<reference evidence="1 3" key="3">
    <citation type="journal article" date="2015" name="BMC Genomics">
        <title>The completed genome sequence of the pathogenic ascomycete fungus Fusarium graminearum.</title>
        <authorList>
            <person name="King R."/>
            <person name="Urban M."/>
            <person name="Hammond-Kosack M.C."/>
            <person name="Hassani-Pak K."/>
            <person name="Hammond-Kosack K.E."/>
        </authorList>
    </citation>
    <scope>NUCLEOTIDE SEQUENCE [LARGE SCALE GENOMIC DNA]</scope>
    <source>
        <strain evidence="3">ATCC MYA-4620 / CBS 123657 / FGSC 9075 / NRRL 31084 / PH-1</strain>
        <strain evidence="1">PH-1</strain>
    </source>
</reference>
<proteinExistence type="predicted"/>
<accession>A0A0E0RYY9</accession>
<evidence type="ECO:0000313" key="1">
    <source>
        <dbReference type="EMBL" id="CEF76464.1"/>
    </source>
</evidence>
<reference evidence="2 3" key="1">
    <citation type="journal article" date="2007" name="Science">
        <title>The Fusarium graminearum genome reveals a link between localized polymorphism and pathogen specialization.</title>
        <authorList>
            <person name="Cuomo C.A."/>
            <person name="Gueldener U."/>
            <person name="Xu J.-R."/>
            <person name="Trail F."/>
            <person name="Turgeon B.G."/>
            <person name="Di Pietro A."/>
            <person name="Walton J.D."/>
            <person name="Ma L.-J."/>
            <person name="Baker S.E."/>
            <person name="Rep M."/>
            <person name="Adam G."/>
            <person name="Antoniw J."/>
            <person name="Baldwin T."/>
            <person name="Calvo S.E."/>
            <person name="Chang Y.-L."/>
            <person name="DeCaprio D."/>
            <person name="Gale L.R."/>
            <person name="Gnerre S."/>
            <person name="Goswami R.S."/>
            <person name="Hammond-Kosack K."/>
            <person name="Harris L.J."/>
            <person name="Hilburn K."/>
            <person name="Kennell J.C."/>
            <person name="Kroken S."/>
            <person name="Magnuson J.K."/>
            <person name="Mannhaupt G."/>
            <person name="Mauceli E.W."/>
            <person name="Mewes H.-W."/>
            <person name="Mitterbauer R."/>
            <person name="Muehlbauer G."/>
            <person name="Muensterkoetter M."/>
            <person name="Nelson D."/>
            <person name="O'Donnell K."/>
            <person name="Ouellet T."/>
            <person name="Qi W."/>
            <person name="Quesneville H."/>
            <person name="Roncero M.I.G."/>
            <person name="Seong K.-Y."/>
            <person name="Tetko I.V."/>
            <person name="Urban M."/>
            <person name="Waalwijk C."/>
            <person name="Ward T.J."/>
            <person name="Yao J."/>
            <person name="Birren B.W."/>
            <person name="Kistler H.C."/>
        </authorList>
    </citation>
    <scope>NUCLEOTIDE SEQUENCE [LARGE SCALE GENOMIC DNA]</scope>
    <source>
        <strain evidence="3">ATCC MYA-4620 / CBS 123657 / FGSC 9075 / NRRL 31084 / PH-1</strain>
        <strain evidence="2">PH-1 / ATCC MYA-4620 / FGSC 9075 / NRRL 31084</strain>
    </source>
</reference>
<reference evidence="2 3" key="2">
    <citation type="journal article" date="2010" name="Nature">
        <title>Comparative genomics reveals mobile pathogenicity chromosomes in Fusarium.</title>
        <authorList>
            <person name="Ma L.J."/>
            <person name="van der Does H.C."/>
            <person name="Borkovich K.A."/>
            <person name="Coleman J.J."/>
            <person name="Daboussi M.J."/>
            <person name="Di Pietro A."/>
            <person name="Dufresne M."/>
            <person name="Freitag M."/>
            <person name="Grabherr M."/>
            <person name="Henrissat B."/>
            <person name="Houterman P.M."/>
            <person name="Kang S."/>
            <person name="Shim W.B."/>
            <person name="Woloshuk C."/>
            <person name="Xie X."/>
            <person name="Xu J.R."/>
            <person name="Antoniw J."/>
            <person name="Baker S.E."/>
            <person name="Bluhm B.H."/>
            <person name="Breakspear A."/>
            <person name="Brown D.W."/>
            <person name="Butchko R.A."/>
            <person name="Chapman S."/>
            <person name="Coulson R."/>
            <person name="Coutinho P.M."/>
            <person name="Danchin E.G."/>
            <person name="Diener A."/>
            <person name="Gale L.R."/>
            <person name="Gardiner D.M."/>
            <person name="Goff S."/>
            <person name="Hammond-Kosack K.E."/>
            <person name="Hilburn K."/>
            <person name="Hua-Van A."/>
            <person name="Jonkers W."/>
            <person name="Kazan K."/>
            <person name="Kodira C.D."/>
            <person name="Koehrsen M."/>
            <person name="Kumar L."/>
            <person name="Lee Y.H."/>
            <person name="Li L."/>
            <person name="Manners J.M."/>
            <person name="Miranda-Saavedra D."/>
            <person name="Mukherjee M."/>
            <person name="Park G."/>
            <person name="Park J."/>
            <person name="Park S.Y."/>
            <person name="Proctor R.H."/>
            <person name="Regev A."/>
            <person name="Ruiz-Roldan M.C."/>
            <person name="Sain D."/>
            <person name="Sakthikumar S."/>
            <person name="Sykes S."/>
            <person name="Schwartz D.C."/>
            <person name="Turgeon B.G."/>
            <person name="Wapinski I."/>
            <person name="Yoder O."/>
            <person name="Young S."/>
            <person name="Zeng Q."/>
            <person name="Zhou S."/>
            <person name="Galagan J."/>
            <person name="Cuomo C.A."/>
            <person name="Kistler H.C."/>
            <person name="Rep M."/>
        </authorList>
    </citation>
    <scope>GENOME REANNOTATION</scope>
    <source>
        <strain evidence="3">ATCC MYA-4620 / CBS 123657 / FGSC 9075 / NRRL 31084 / PH-1</strain>
        <strain evidence="2">PH-1 / ATCC MYA-4620 / FGSC 9075 / NRRL 31084</strain>
    </source>
</reference>
<name>A0A098DBY5_GIBZE</name>
<organism evidence="1 3">
    <name type="scientific">Gibberella zeae (strain ATCC MYA-4620 / CBS 123657 / FGSC 9075 / NRRL 31084 / PH-1)</name>
    <name type="common">Wheat head blight fungus</name>
    <name type="synonym">Fusarium graminearum</name>
    <dbReference type="NCBI Taxonomy" id="229533"/>
    <lineage>
        <taxon>Eukaryota</taxon>
        <taxon>Fungi</taxon>
        <taxon>Dikarya</taxon>
        <taxon>Ascomycota</taxon>
        <taxon>Pezizomycotina</taxon>
        <taxon>Sordariomycetes</taxon>
        <taxon>Hypocreomycetidae</taxon>
        <taxon>Hypocreales</taxon>
        <taxon>Nectriaceae</taxon>
        <taxon>Fusarium</taxon>
    </lineage>
</organism>
<dbReference type="EMBL" id="HG970333">
    <property type="protein sequence ID" value="CEF76464.1"/>
    <property type="molecule type" value="Genomic_DNA"/>
</dbReference>
<dbReference type="EnsemblFungi" id="CEF76464">
    <property type="protein sequence ID" value="CEF76464"/>
    <property type="gene ID" value="FGRRES_15467"/>
</dbReference>
<reference evidence="2" key="4">
    <citation type="submission" date="2017-01" db="UniProtKB">
        <authorList>
            <consortium name="EnsemblFungi"/>
        </authorList>
    </citation>
    <scope>IDENTIFICATION</scope>
    <source>
        <strain evidence="2">PH-1 / ATCC MYA-4620 / FGSC 9075 / NRRL 31084</strain>
    </source>
</reference>
<gene>
    <name evidence="1" type="ORF">FGRAMPH1_01T09323</name>
</gene>
<dbReference type="VEuPathDB" id="FungiDB:FGRAMPH1_01G09323"/>